<dbReference type="InterPro" id="IPR024084">
    <property type="entry name" value="IsoPropMal-DH-like_dom"/>
</dbReference>
<evidence type="ECO:0000259" key="15">
    <source>
        <dbReference type="SMART" id="SM01329"/>
    </source>
</evidence>
<dbReference type="InterPro" id="IPR050501">
    <property type="entry name" value="ICDH/IPMDH"/>
</dbReference>
<evidence type="ECO:0000256" key="11">
    <source>
        <dbReference type="ARBA" id="ARBA00023027"/>
    </source>
</evidence>
<evidence type="ECO:0000256" key="5">
    <source>
        <dbReference type="ARBA" id="ARBA00013101"/>
    </source>
</evidence>
<dbReference type="Proteomes" id="UP001139179">
    <property type="component" value="Unassembled WGS sequence"/>
</dbReference>
<dbReference type="GO" id="GO:0003862">
    <property type="term" value="F:3-isopropylmalate dehydrogenase activity"/>
    <property type="evidence" value="ECO:0007669"/>
    <property type="project" value="UniProtKB-EC"/>
</dbReference>
<keyword evidence="13" id="KW-0100">Branched-chain amino acid biosynthesis</keyword>
<gene>
    <name evidence="16" type="ORF">M3202_07670</name>
</gene>
<keyword evidence="8" id="KW-0479">Metal-binding</keyword>
<dbReference type="FunFam" id="3.40.718.10:FF:000006">
    <property type="entry name" value="3-isopropylmalate dehydrogenase"/>
    <property type="match status" value="1"/>
</dbReference>
<dbReference type="InterPro" id="IPR019818">
    <property type="entry name" value="IsoCit/isopropylmalate_DH_CS"/>
</dbReference>
<dbReference type="PANTHER" id="PTHR43275:SF1">
    <property type="entry name" value="D-MALATE DEHYDROGENASE [DECARBOXYLATING]"/>
    <property type="match status" value="1"/>
</dbReference>
<proteinExistence type="inferred from homology"/>
<comment type="cofactor">
    <cofactor evidence="1">
        <name>Mn(2+)</name>
        <dbReference type="ChEBI" id="CHEBI:29035"/>
    </cofactor>
</comment>
<keyword evidence="9" id="KW-0460">Magnesium</keyword>
<dbReference type="AlphaFoldDB" id="A0A9X2INN0"/>
<evidence type="ECO:0000256" key="12">
    <source>
        <dbReference type="ARBA" id="ARBA00023211"/>
    </source>
</evidence>
<dbReference type="GO" id="GO:0051287">
    <property type="term" value="F:NAD binding"/>
    <property type="evidence" value="ECO:0007669"/>
    <property type="project" value="InterPro"/>
</dbReference>
<keyword evidence="7" id="KW-0028">Amino-acid biosynthesis</keyword>
<dbReference type="EMBL" id="JAMBOL010000004">
    <property type="protein sequence ID" value="MCM3713961.1"/>
    <property type="molecule type" value="Genomic_DNA"/>
</dbReference>
<evidence type="ECO:0000256" key="13">
    <source>
        <dbReference type="ARBA" id="ARBA00023304"/>
    </source>
</evidence>
<keyword evidence="11" id="KW-0520">NAD</keyword>
<dbReference type="PANTHER" id="PTHR43275">
    <property type="entry name" value="D-MALATE DEHYDROGENASE [DECARBOXYLATING]"/>
    <property type="match status" value="1"/>
</dbReference>
<comment type="subunit">
    <text evidence="4">Homodimer.</text>
</comment>
<sequence>MKFNIATLPGDGVGPEIISEGIKVLQAAEKIVSGFSLDFQKYDAGAGHYVKTGDVFPDSTYEECKESDAIFLGSMGIPEVVWEDGTEVQGKVILTLRFELDLFAGVRPVKLFEGVKTPLENKENIDLVIVRENTEGLFTSFKGGSQIVNQVVADTMMISRTGTEKICDYAFKLAQKRNGRVSDGQKIVTCCDKSNVFKSLAFFRKVYTEVADQYKGEVATDYAYIDALSLWLIQNPQNYDVIVSENMFGDILSDLVAALVGGMGMAPSGDIGYDHAMFQPAHGSAPTIAGKGIANPIATILSGSMMLDWLADKHQNEAARQAASLIEKAVARAVASGVKTRDIGGESSTVELGDAIVKEMEKIPLGELQ</sequence>
<evidence type="ECO:0000256" key="1">
    <source>
        <dbReference type="ARBA" id="ARBA00001936"/>
    </source>
</evidence>
<evidence type="ECO:0000256" key="14">
    <source>
        <dbReference type="ARBA" id="ARBA00033138"/>
    </source>
</evidence>
<keyword evidence="12" id="KW-0464">Manganese</keyword>
<name>A0A9X2INN0_9BACI</name>
<keyword evidence="6" id="KW-0432">Leucine biosynthesis</keyword>
<keyword evidence="10" id="KW-0560">Oxidoreductase</keyword>
<dbReference type="SMART" id="SM01329">
    <property type="entry name" value="Iso_dh"/>
    <property type="match status" value="1"/>
</dbReference>
<dbReference type="RefSeq" id="WP_251222761.1">
    <property type="nucleotide sequence ID" value="NZ_JAMBOL010000004.1"/>
</dbReference>
<comment type="caution">
    <text evidence="16">The sequence shown here is derived from an EMBL/GenBank/DDBJ whole genome shotgun (WGS) entry which is preliminary data.</text>
</comment>
<dbReference type="Gene3D" id="3.40.718.10">
    <property type="entry name" value="Isopropylmalate Dehydrogenase"/>
    <property type="match status" value="1"/>
</dbReference>
<accession>A0A9X2INN0</accession>
<evidence type="ECO:0000313" key="16">
    <source>
        <dbReference type="EMBL" id="MCM3713961.1"/>
    </source>
</evidence>
<comment type="cofactor">
    <cofactor evidence="2">
        <name>Mg(2+)</name>
        <dbReference type="ChEBI" id="CHEBI:18420"/>
    </cofactor>
</comment>
<evidence type="ECO:0000256" key="2">
    <source>
        <dbReference type="ARBA" id="ARBA00001946"/>
    </source>
</evidence>
<organism evidence="16 17">
    <name type="scientific">Halalkalibacter oceani</name>
    <dbReference type="NCBI Taxonomy" id="1653776"/>
    <lineage>
        <taxon>Bacteria</taxon>
        <taxon>Bacillati</taxon>
        <taxon>Bacillota</taxon>
        <taxon>Bacilli</taxon>
        <taxon>Bacillales</taxon>
        <taxon>Bacillaceae</taxon>
        <taxon>Halalkalibacter</taxon>
    </lineage>
</organism>
<reference evidence="16" key="1">
    <citation type="submission" date="2022-05" db="EMBL/GenBank/DDBJ databases">
        <title>Comparative Genomics of Spacecraft Associated Microbes.</title>
        <authorList>
            <person name="Tran M.T."/>
            <person name="Wright A."/>
            <person name="Seuylemezian A."/>
            <person name="Eisen J."/>
            <person name="Coil D."/>
        </authorList>
    </citation>
    <scope>NUCLEOTIDE SEQUENCE</scope>
    <source>
        <strain evidence="16">214.1.1</strain>
    </source>
</reference>
<evidence type="ECO:0000256" key="9">
    <source>
        <dbReference type="ARBA" id="ARBA00022842"/>
    </source>
</evidence>
<comment type="similarity">
    <text evidence="3">Belongs to the isocitrate and isopropylmalate dehydrogenases family. LeuB type 1 subfamily.</text>
</comment>
<evidence type="ECO:0000256" key="7">
    <source>
        <dbReference type="ARBA" id="ARBA00022605"/>
    </source>
</evidence>
<feature type="domain" description="Isopropylmalate dehydrogenase-like" evidence="15">
    <location>
        <begin position="4"/>
        <end position="356"/>
    </location>
</feature>
<dbReference type="PROSITE" id="PS00470">
    <property type="entry name" value="IDH_IMDH"/>
    <property type="match status" value="1"/>
</dbReference>
<dbReference type="Pfam" id="PF00180">
    <property type="entry name" value="Iso_dh"/>
    <property type="match status" value="1"/>
</dbReference>
<protein>
    <recommendedName>
        <fullName evidence="5">3-isopropylmalate dehydrogenase</fullName>
        <ecNumber evidence="5">1.1.1.85</ecNumber>
    </recommendedName>
    <alternativeName>
        <fullName evidence="14">3-IPM-DH</fullName>
    </alternativeName>
</protein>
<evidence type="ECO:0000256" key="8">
    <source>
        <dbReference type="ARBA" id="ARBA00022723"/>
    </source>
</evidence>
<evidence type="ECO:0000256" key="3">
    <source>
        <dbReference type="ARBA" id="ARBA00008319"/>
    </source>
</evidence>
<dbReference type="SUPFAM" id="SSF53659">
    <property type="entry name" value="Isocitrate/Isopropylmalate dehydrogenase-like"/>
    <property type="match status" value="1"/>
</dbReference>
<evidence type="ECO:0000256" key="6">
    <source>
        <dbReference type="ARBA" id="ARBA00022430"/>
    </source>
</evidence>
<dbReference type="EC" id="1.1.1.85" evidence="5"/>
<keyword evidence="17" id="KW-1185">Reference proteome</keyword>
<evidence type="ECO:0000256" key="10">
    <source>
        <dbReference type="ARBA" id="ARBA00023002"/>
    </source>
</evidence>
<dbReference type="GO" id="GO:0000287">
    <property type="term" value="F:magnesium ion binding"/>
    <property type="evidence" value="ECO:0007669"/>
    <property type="project" value="InterPro"/>
</dbReference>
<dbReference type="GO" id="GO:0009098">
    <property type="term" value="P:L-leucine biosynthetic process"/>
    <property type="evidence" value="ECO:0007669"/>
    <property type="project" value="UniProtKB-KW"/>
</dbReference>
<evidence type="ECO:0000256" key="4">
    <source>
        <dbReference type="ARBA" id="ARBA00011738"/>
    </source>
</evidence>
<evidence type="ECO:0000313" key="17">
    <source>
        <dbReference type="Proteomes" id="UP001139179"/>
    </source>
</evidence>